<organism evidence="3 4">
    <name type="scientific">Piloderma croceum (strain F 1598)</name>
    <dbReference type="NCBI Taxonomy" id="765440"/>
    <lineage>
        <taxon>Eukaryota</taxon>
        <taxon>Fungi</taxon>
        <taxon>Dikarya</taxon>
        <taxon>Basidiomycota</taxon>
        <taxon>Agaricomycotina</taxon>
        <taxon>Agaricomycetes</taxon>
        <taxon>Agaricomycetidae</taxon>
        <taxon>Atheliales</taxon>
        <taxon>Atheliaceae</taxon>
        <taxon>Piloderma</taxon>
    </lineage>
</organism>
<evidence type="ECO:0000313" key="3">
    <source>
        <dbReference type="EMBL" id="KIM82403.1"/>
    </source>
</evidence>
<proteinExistence type="predicted"/>
<feature type="coiled-coil region" evidence="1">
    <location>
        <begin position="73"/>
        <end position="114"/>
    </location>
</feature>
<keyword evidence="1" id="KW-0175">Coiled coil</keyword>
<sequence>MSQDQDHSMDDSEHGCISTPGHSTTLQPWQRPQGHFHSRVEVEPSSQMHSALHLGVHYLSSQALHIIRLGGHLEQGQEDLTCLHRERDSLRDRLRETEQKVDSLRCEVHDMETRLHAQNSAPSYTTVTKSQRPALAPAKCTNVASKPTFVLKVTNTPQAVAPPVVSPTPKPSKGKAIALPTMDYEVLLAYDDNEYGSDFDPTENAAEEAKAVDSPTGRLVVAILNGTVPTCAVGPSGSNSVEGRVPDLCPASNAEFQLALHALKQAHAERNVHKGNLLLSIQQYISNCHRTDTTSQMTVQRSSLNQWRAPSWAEKLKYDPKTGMVKPMGVTKEEDRNQRAQEEKDGPTKQALLLLAISDRLGLTVNGVPDPRLGIISSPRHEDHPLLWMEWATKVTRILPKGVTLMHNEYPYEWVI</sequence>
<feature type="region of interest" description="Disordered" evidence="2">
    <location>
        <begin position="1"/>
        <end position="34"/>
    </location>
</feature>
<feature type="compositionally biased region" description="Basic and acidic residues" evidence="2">
    <location>
        <begin position="1"/>
        <end position="14"/>
    </location>
</feature>
<dbReference type="AlphaFoldDB" id="A0A0C3B7W9"/>
<dbReference type="EMBL" id="KN832994">
    <property type="protein sequence ID" value="KIM82403.1"/>
    <property type="molecule type" value="Genomic_DNA"/>
</dbReference>
<feature type="compositionally biased region" description="Polar residues" evidence="2">
    <location>
        <begin position="20"/>
        <end position="30"/>
    </location>
</feature>
<reference evidence="4" key="2">
    <citation type="submission" date="2015-01" db="EMBL/GenBank/DDBJ databases">
        <title>Evolutionary Origins and Diversification of the Mycorrhizal Mutualists.</title>
        <authorList>
            <consortium name="DOE Joint Genome Institute"/>
            <consortium name="Mycorrhizal Genomics Consortium"/>
            <person name="Kohler A."/>
            <person name="Kuo A."/>
            <person name="Nagy L.G."/>
            <person name="Floudas D."/>
            <person name="Copeland A."/>
            <person name="Barry K.W."/>
            <person name="Cichocki N."/>
            <person name="Veneault-Fourrey C."/>
            <person name="LaButti K."/>
            <person name="Lindquist E.A."/>
            <person name="Lipzen A."/>
            <person name="Lundell T."/>
            <person name="Morin E."/>
            <person name="Murat C."/>
            <person name="Riley R."/>
            <person name="Ohm R."/>
            <person name="Sun H."/>
            <person name="Tunlid A."/>
            <person name="Henrissat B."/>
            <person name="Grigoriev I.V."/>
            <person name="Hibbett D.S."/>
            <person name="Martin F."/>
        </authorList>
    </citation>
    <scope>NUCLEOTIDE SEQUENCE [LARGE SCALE GENOMIC DNA]</scope>
    <source>
        <strain evidence="4">F 1598</strain>
    </source>
</reference>
<keyword evidence="4" id="KW-1185">Reference proteome</keyword>
<gene>
    <name evidence="3" type="ORF">PILCRDRAFT_7804</name>
</gene>
<evidence type="ECO:0000256" key="2">
    <source>
        <dbReference type="SAM" id="MobiDB-lite"/>
    </source>
</evidence>
<feature type="compositionally biased region" description="Basic and acidic residues" evidence="2">
    <location>
        <begin position="331"/>
        <end position="346"/>
    </location>
</feature>
<evidence type="ECO:0000256" key="1">
    <source>
        <dbReference type="SAM" id="Coils"/>
    </source>
</evidence>
<evidence type="ECO:0000313" key="4">
    <source>
        <dbReference type="Proteomes" id="UP000054166"/>
    </source>
</evidence>
<dbReference type="InParanoid" id="A0A0C3B7W9"/>
<name>A0A0C3B7W9_PILCF</name>
<dbReference type="Proteomes" id="UP000054166">
    <property type="component" value="Unassembled WGS sequence"/>
</dbReference>
<reference evidence="3 4" key="1">
    <citation type="submission" date="2014-04" db="EMBL/GenBank/DDBJ databases">
        <authorList>
            <consortium name="DOE Joint Genome Institute"/>
            <person name="Kuo A."/>
            <person name="Tarkka M."/>
            <person name="Buscot F."/>
            <person name="Kohler A."/>
            <person name="Nagy L.G."/>
            <person name="Floudas D."/>
            <person name="Copeland A."/>
            <person name="Barry K.W."/>
            <person name="Cichocki N."/>
            <person name="Veneault-Fourrey C."/>
            <person name="LaButti K."/>
            <person name="Lindquist E.A."/>
            <person name="Lipzen A."/>
            <person name="Lundell T."/>
            <person name="Morin E."/>
            <person name="Murat C."/>
            <person name="Sun H."/>
            <person name="Tunlid A."/>
            <person name="Henrissat B."/>
            <person name="Grigoriev I.V."/>
            <person name="Hibbett D.S."/>
            <person name="Martin F."/>
            <person name="Nordberg H.P."/>
            <person name="Cantor M.N."/>
            <person name="Hua S.X."/>
        </authorList>
    </citation>
    <scope>NUCLEOTIDE SEQUENCE [LARGE SCALE GENOMIC DNA]</scope>
    <source>
        <strain evidence="3 4">F 1598</strain>
    </source>
</reference>
<dbReference type="HOGENOM" id="CLU_660751_0_0_1"/>
<accession>A0A0C3B7W9</accession>
<feature type="region of interest" description="Disordered" evidence="2">
    <location>
        <begin position="323"/>
        <end position="346"/>
    </location>
</feature>
<protein>
    <submittedName>
        <fullName evidence="3">Uncharacterized protein</fullName>
    </submittedName>
</protein>